<keyword evidence="7" id="KW-1185">Reference proteome</keyword>
<comment type="caution">
    <text evidence="6">The sequence shown here is derived from an EMBL/GenBank/DDBJ whole genome shotgun (WGS) entry which is preliminary data.</text>
</comment>
<dbReference type="Gene3D" id="3.30.1280.10">
    <property type="entry name" value="Phosphoribosylformylglycinamidine synthase subunit PurS"/>
    <property type="match status" value="1"/>
</dbReference>
<dbReference type="Pfam" id="PF02700">
    <property type="entry name" value="PurS"/>
    <property type="match status" value="1"/>
</dbReference>
<evidence type="ECO:0000313" key="7">
    <source>
        <dbReference type="Proteomes" id="UP000014387"/>
    </source>
</evidence>
<dbReference type="AlphaFoldDB" id="A0A9W5RFI6"/>
<dbReference type="OrthoDB" id="3479567at2"/>
<dbReference type="GO" id="GO:0006164">
    <property type="term" value="P:purine nucleotide biosynthetic process"/>
    <property type="evidence" value="ECO:0007669"/>
    <property type="project" value="UniProtKB-KW"/>
</dbReference>
<dbReference type="PANTHER" id="PTHR34696:SF1">
    <property type="entry name" value="PHOSPHORIBOSYLFORMYLGLYCINAMIDINE SYNTHASE SUBUNIT PURS"/>
    <property type="match status" value="1"/>
</dbReference>
<dbReference type="InterPro" id="IPR003850">
    <property type="entry name" value="PurS"/>
</dbReference>
<sequence length="85" mass="9316">MGRIKVEILPKFEILDRQGKAVIAALTRANVTAFKSVRQGKTFYLETEGPVTEADLEAAREVAASVLSNPNIEDVVSVEALEDER</sequence>
<dbReference type="GO" id="GO:0016874">
    <property type="term" value="F:ligase activity"/>
    <property type="evidence" value="ECO:0007669"/>
    <property type="project" value="UniProtKB-KW"/>
</dbReference>
<evidence type="ECO:0000256" key="2">
    <source>
        <dbReference type="ARBA" id="ARBA00022598"/>
    </source>
</evidence>
<keyword evidence="4" id="KW-0658">Purine biosynthesis</keyword>
<protein>
    <recommendedName>
        <fullName evidence="8">Phosphoribosylformylglycinamidine synthase, purS protein</fullName>
    </recommendedName>
</protein>
<evidence type="ECO:0000256" key="5">
    <source>
        <dbReference type="ARBA" id="ARBA00022840"/>
    </source>
</evidence>
<evidence type="ECO:0000256" key="4">
    <source>
        <dbReference type="ARBA" id="ARBA00022755"/>
    </source>
</evidence>
<dbReference type="RefSeq" id="WP_016444639.1">
    <property type="nucleotide sequence ID" value="NZ_KE150266.1"/>
</dbReference>
<dbReference type="SUPFAM" id="SSF82697">
    <property type="entry name" value="PurS-like"/>
    <property type="match status" value="1"/>
</dbReference>
<evidence type="ECO:0000256" key="3">
    <source>
        <dbReference type="ARBA" id="ARBA00022741"/>
    </source>
</evidence>
<proteinExistence type="predicted"/>
<keyword evidence="1" id="KW-0963">Cytoplasm</keyword>
<dbReference type="PANTHER" id="PTHR34696">
    <property type="entry name" value="PHOSPHORIBOSYLFORMYLGLYCINAMIDINE SYNTHASE SUBUNIT PURS"/>
    <property type="match status" value="1"/>
</dbReference>
<name>A0A9W5RFI6_9ACTO</name>
<dbReference type="Proteomes" id="UP000014387">
    <property type="component" value="Unassembled WGS sequence"/>
</dbReference>
<keyword evidence="2" id="KW-0436">Ligase</keyword>
<reference evidence="6 7" key="1">
    <citation type="submission" date="2013-05" db="EMBL/GenBank/DDBJ databases">
        <title>The Genome Sequence of Actinomyces europaeus ACS-120-V-COL10B.</title>
        <authorList>
            <consortium name="The Broad Institute Genomics Platform"/>
            <person name="Earl A."/>
            <person name="Ward D."/>
            <person name="Feldgarden M."/>
            <person name="Gevers D."/>
            <person name="Saerens B."/>
            <person name="Vaneechoutte M."/>
            <person name="Walker B."/>
            <person name="Young S."/>
            <person name="Zeng Q."/>
            <person name="Gargeya S."/>
            <person name="Fitzgerald M."/>
            <person name="Haas B."/>
            <person name="Abouelleil A."/>
            <person name="Allen A.W."/>
            <person name="Alvarado L."/>
            <person name="Arachchi H.M."/>
            <person name="Berlin A.M."/>
            <person name="Chapman S.B."/>
            <person name="Gainer-Dewar J."/>
            <person name="Goldberg J."/>
            <person name="Griggs A."/>
            <person name="Gujja S."/>
            <person name="Hansen M."/>
            <person name="Howarth C."/>
            <person name="Imamovic A."/>
            <person name="Ireland A."/>
            <person name="Larimer J."/>
            <person name="McCowan C."/>
            <person name="Murphy C."/>
            <person name="Pearson M."/>
            <person name="Poon T.W."/>
            <person name="Priest M."/>
            <person name="Roberts A."/>
            <person name="Saif S."/>
            <person name="Shea T."/>
            <person name="Sisk P."/>
            <person name="Sykes S."/>
            <person name="Wortman J."/>
            <person name="Nusbaum C."/>
            <person name="Birren B."/>
        </authorList>
    </citation>
    <scope>NUCLEOTIDE SEQUENCE [LARGE SCALE GENOMIC DNA]</scope>
    <source>
        <strain evidence="6 7">ACS-120-V-Col10b</strain>
    </source>
</reference>
<keyword evidence="3" id="KW-0547">Nucleotide-binding</keyword>
<organism evidence="6 7">
    <name type="scientific">Gleimia europaea ACS-120-V-Col10b</name>
    <dbReference type="NCBI Taxonomy" id="883069"/>
    <lineage>
        <taxon>Bacteria</taxon>
        <taxon>Bacillati</taxon>
        <taxon>Actinomycetota</taxon>
        <taxon>Actinomycetes</taxon>
        <taxon>Actinomycetales</taxon>
        <taxon>Actinomycetaceae</taxon>
        <taxon>Gleimia</taxon>
    </lineage>
</organism>
<evidence type="ECO:0000313" key="6">
    <source>
        <dbReference type="EMBL" id="EPD31529.1"/>
    </source>
</evidence>
<dbReference type="EMBL" id="AGWN01000001">
    <property type="protein sequence ID" value="EPD31529.1"/>
    <property type="molecule type" value="Genomic_DNA"/>
</dbReference>
<accession>A0A9W5RFI6</accession>
<gene>
    <name evidence="6" type="ORF">HMPREF9238_01305</name>
</gene>
<dbReference type="InterPro" id="IPR036604">
    <property type="entry name" value="PurS-like_sf"/>
</dbReference>
<evidence type="ECO:0000256" key="1">
    <source>
        <dbReference type="ARBA" id="ARBA00022490"/>
    </source>
</evidence>
<evidence type="ECO:0008006" key="8">
    <source>
        <dbReference type="Google" id="ProtNLM"/>
    </source>
</evidence>
<dbReference type="GO" id="GO:0005524">
    <property type="term" value="F:ATP binding"/>
    <property type="evidence" value="ECO:0007669"/>
    <property type="project" value="UniProtKB-KW"/>
</dbReference>
<keyword evidence="5" id="KW-0067">ATP-binding</keyword>